<evidence type="ECO:0000313" key="3">
    <source>
        <dbReference type="Proteomes" id="UP000184278"/>
    </source>
</evidence>
<dbReference type="AlphaFoldDB" id="A0A1M5SW98"/>
<dbReference type="PROSITE" id="PS51257">
    <property type="entry name" value="PROKAR_LIPOPROTEIN"/>
    <property type="match status" value="1"/>
</dbReference>
<dbReference type="OrthoDB" id="1998837at2"/>
<proteinExistence type="predicted"/>
<feature type="compositionally biased region" description="Acidic residues" evidence="1">
    <location>
        <begin position="39"/>
        <end position="65"/>
    </location>
</feature>
<gene>
    <name evidence="2" type="ORF">SAMN02745229_00413</name>
</gene>
<dbReference type="EMBL" id="FQXK01000004">
    <property type="protein sequence ID" value="SHH42508.1"/>
    <property type="molecule type" value="Genomic_DNA"/>
</dbReference>
<sequence length="373" mass="42316">MKYNLYKKFIICASSAVVLLTGCADISLDKSNIDKSNIDESDIEESNAEESVEESNIEVSDEDISDSNLEASSEEADDETSEEVFDEEAALKAILSKSELQRKEKTISFVDDFDGDGQKEGFFYIGDEYDGDYNEFYGEIWFANEDGYALVNNQFSYVATDEQSVFDLYMFGDKKFIVFNMSYTTEAVGRMFYIEKSSYVETAISGVGYIFTRQTATTPNEICVSKGMYDRFVEISSDESMNGTVTGHTWKNYYFFYDEESGDFKEFGGVEISREEVNTIVGFDVCTEIENYGGEISTIYKRGNGVVNINYSITVMYEDDDGEGYVEYRNVNYDMETGEFIVGFNEDEEPWFCSDFGGTYDAALIPEIAVFEK</sequence>
<dbReference type="RefSeq" id="WP_073385114.1">
    <property type="nucleotide sequence ID" value="NZ_FQXK01000004.1"/>
</dbReference>
<feature type="region of interest" description="Disordered" evidence="1">
    <location>
        <begin position="39"/>
        <end position="83"/>
    </location>
</feature>
<accession>A0A1M5SW98</accession>
<dbReference type="GeneID" id="89509316"/>
<name>A0A1M5SW98_BUTFI</name>
<evidence type="ECO:0000256" key="1">
    <source>
        <dbReference type="SAM" id="MobiDB-lite"/>
    </source>
</evidence>
<keyword evidence="3" id="KW-1185">Reference proteome</keyword>
<feature type="compositionally biased region" description="Acidic residues" evidence="1">
    <location>
        <begin position="72"/>
        <end position="83"/>
    </location>
</feature>
<evidence type="ECO:0000313" key="2">
    <source>
        <dbReference type="EMBL" id="SHH42508.1"/>
    </source>
</evidence>
<dbReference type="Proteomes" id="UP000184278">
    <property type="component" value="Unassembled WGS sequence"/>
</dbReference>
<organism evidence="2 3">
    <name type="scientific">Butyrivibrio fibrisolvens DSM 3071</name>
    <dbReference type="NCBI Taxonomy" id="1121131"/>
    <lineage>
        <taxon>Bacteria</taxon>
        <taxon>Bacillati</taxon>
        <taxon>Bacillota</taxon>
        <taxon>Clostridia</taxon>
        <taxon>Lachnospirales</taxon>
        <taxon>Lachnospiraceae</taxon>
        <taxon>Butyrivibrio</taxon>
    </lineage>
</organism>
<dbReference type="STRING" id="1121131.SAMN02745229_00413"/>
<reference evidence="3" key="1">
    <citation type="submission" date="2016-11" db="EMBL/GenBank/DDBJ databases">
        <authorList>
            <person name="Varghese N."/>
            <person name="Submissions S."/>
        </authorList>
    </citation>
    <scope>NUCLEOTIDE SEQUENCE [LARGE SCALE GENOMIC DNA]</scope>
    <source>
        <strain evidence="3">DSM 3071</strain>
    </source>
</reference>
<protein>
    <submittedName>
        <fullName evidence="2">Uncharacterized protein</fullName>
    </submittedName>
</protein>